<dbReference type="PANTHER" id="PTHR45947:SF3">
    <property type="entry name" value="SULFOQUINOVOSYL TRANSFERASE SQD2"/>
    <property type="match status" value="1"/>
</dbReference>
<evidence type="ECO:0000313" key="2">
    <source>
        <dbReference type="EMBL" id="KKS97187.1"/>
    </source>
</evidence>
<dbReference type="InterPro" id="IPR050194">
    <property type="entry name" value="Glycosyltransferase_grp1"/>
</dbReference>
<dbReference type="Pfam" id="PF00534">
    <property type="entry name" value="Glycos_transf_1"/>
    <property type="match status" value="1"/>
</dbReference>
<dbReference type="EMBL" id="LCFQ01000013">
    <property type="protein sequence ID" value="KKS97187.1"/>
    <property type="molecule type" value="Genomic_DNA"/>
</dbReference>
<dbReference type="Proteomes" id="UP000034090">
    <property type="component" value="Unassembled WGS sequence"/>
</dbReference>
<accession>A0A0G1DI03</accession>
<dbReference type="AlphaFoldDB" id="A0A0G1DI03"/>
<protein>
    <submittedName>
        <fullName evidence="2">Glycosyl transferase, group 1</fullName>
    </submittedName>
</protein>
<dbReference type="Gene3D" id="3.40.50.2000">
    <property type="entry name" value="Glycogen Phosphorylase B"/>
    <property type="match status" value="2"/>
</dbReference>
<gene>
    <name evidence="2" type="ORF">UV74_C0013G0309</name>
</gene>
<evidence type="ECO:0000259" key="1">
    <source>
        <dbReference type="Pfam" id="PF00534"/>
    </source>
</evidence>
<dbReference type="PANTHER" id="PTHR45947">
    <property type="entry name" value="SULFOQUINOVOSYL TRANSFERASE SQD2"/>
    <property type="match status" value="1"/>
</dbReference>
<dbReference type="STRING" id="1618578.UV74_C0013G0309"/>
<comment type="caution">
    <text evidence="2">The sequence shown here is derived from an EMBL/GenBank/DDBJ whole genome shotgun (WGS) entry which is preliminary data.</text>
</comment>
<sequence length="344" mass="39279">MEKKKLKIVFLNIYQGSVNRGAETFTEELSKKLEKYFDLEVISGKRKLIKRLPVIWRFFLDPQGMIVFWWSLRMLPRVIRERPDIIIPLNGGWQALLMRFLTWAYGGKLVIVGQSGIGWDDRVNLWSMPNHFVGISKKASLWSKKVNPMVSSQYIPNGVDLEKFKPGGRVFQHGLKGKVILCVGALVPSKQIDKAILAVSKLKQVSLLIAGDGPQNEGLLALGRESLGRRRFKLVSVTHEMMPEIYRSADIFVFTPERSEAFGIVYVEAMASGLSVVATDDPIRREIVGNAGLFVDPNNMEEYARIIRRALEMKWGNKPRIQAQKYSWDKIAEKYEKLFSSLYK</sequence>
<name>A0A0G1DI03_9BACT</name>
<reference evidence="2 3" key="1">
    <citation type="journal article" date="2015" name="Nature">
        <title>rRNA introns, odd ribosomes, and small enigmatic genomes across a large radiation of phyla.</title>
        <authorList>
            <person name="Brown C.T."/>
            <person name="Hug L.A."/>
            <person name="Thomas B.C."/>
            <person name="Sharon I."/>
            <person name="Castelle C.J."/>
            <person name="Singh A."/>
            <person name="Wilkins M.J."/>
            <person name="Williams K.H."/>
            <person name="Banfield J.F."/>
        </authorList>
    </citation>
    <scope>NUCLEOTIDE SEQUENCE [LARGE SCALE GENOMIC DNA]</scope>
</reference>
<keyword evidence="2" id="KW-0808">Transferase</keyword>
<dbReference type="InterPro" id="IPR001296">
    <property type="entry name" value="Glyco_trans_1"/>
</dbReference>
<proteinExistence type="predicted"/>
<feature type="domain" description="Glycosyl transferase family 1" evidence="1">
    <location>
        <begin position="175"/>
        <end position="317"/>
    </location>
</feature>
<dbReference type="SUPFAM" id="SSF53756">
    <property type="entry name" value="UDP-Glycosyltransferase/glycogen phosphorylase"/>
    <property type="match status" value="1"/>
</dbReference>
<organism evidence="2 3">
    <name type="scientific">Candidatus Woesebacteria bacterium GW2011_GWB1_43_14</name>
    <dbReference type="NCBI Taxonomy" id="1618578"/>
    <lineage>
        <taxon>Bacteria</taxon>
        <taxon>Candidatus Woeseibacteriota</taxon>
    </lineage>
</organism>
<evidence type="ECO:0000313" key="3">
    <source>
        <dbReference type="Proteomes" id="UP000034090"/>
    </source>
</evidence>
<dbReference type="GO" id="GO:0016757">
    <property type="term" value="F:glycosyltransferase activity"/>
    <property type="evidence" value="ECO:0007669"/>
    <property type="project" value="InterPro"/>
</dbReference>